<evidence type="ECO:0000313" key="3">
    <source>
        <dbReference type="Proteomes" id="UP001295794"/>
    </source>
</evidence>
<sequence>MNITKLEEDSRAMPPPPNPPPLGILVPEITALNNSLKNVALKTGQLLHPAQWYRGYADTAPGSLTAALGRETEIYDQLCDTIEARLLRAITVLQRDLAPRNGA</sequence>
<feature type="region of interest" description="Disordered" evidence="1">
    <location>
        <begin position="1"/>
        <end position="21"/>
    </location>
</feature>
<organism evidence="2 3">
    <name type="scientific">Mycena citricolor</name>
    <dbReference type="NCBI Taxonomy" id="2018698"/>
    <lineage>
        <taxon>Eukaryota</taxon>
        <taxon>Fungi</taxon>
        <taxon>Dikarya</taxon>
        <taxon>Basidiomycota</taxon>
        <taxon>Agaricomycotina</taxon>
        <taxon>Agaricomycetes</taxon>
        <taxon>Agaricomycetidae</taxon>
        <taxon>Agaricales</taxon>
        <taxon>Marasmiineae</taxon>
        <taxon>Mycenaceae</taxon>
        <taxon>Mycena</taxon>
    </lineage>
</organism>
<comment type="caution">
    <text evidence="2">The sequence shown here is derived from an EMBL/GenBank/DDBJ whole genome shotgun (WGS) entry which is preliminary data.</text>
</comment>
<reference evidence="2" key="1">
    <citation type="submission" date="2023-11" db="EMBL/GenBank/DDBJ databases">
        <authorList>
            <person name="De Vega J J."/>
            <person name="De Vega J J."/>
        </authorList>
    </citation>
    <scope>NUCLEOTIDE SEQUENCE</scope>
</reference>
<evidence type="ECO:0000313" key="2">
    <source>
        <dbReference type="EMBL" id="CAK5265009.1"/>
    </source>
</evidence>
<protein>
    <submittedName>
        <fullName evidence="2">Uncharacterized protein</fullName>
    </submittedName>
</protein>
<feature type="compositionally biased region" description="Basic and acidic residues" evidence="1">
    <location>
        <begin position="1"/>
        <end position="11"/>
    </location>
</feature>
<accession>A0AAD2GZ16</accession>
<gene>
    <name evidence="2" type="ORF">MYCIT1_LOCUS5657</name>
</gene>
<keyword evidence="3" id="KW-1185">Reference proteome</keyword>
<name>A0AAD2GZ16_9AGAR</name>
<dbReference type="AlphaFoldDB" id="A0AAD2GZ16"/>
<proteinExistence type="predicted"/>
<dbReference type="EMBL" id="CAVNYO010000079">
    <property type="protein sequence ID" value="CAK5265009.1"/>
    <property type="molecule type" value="Genomic_DNA"/>
</dbReference>
<evidence type="ECO:0000256" key="1">
    <source>
        <dbReference type="SAM" id="MobiDB-lite"/>
    </source>
</evidence>
<dbReference type="Proteomes" id="UP001295794">
    <property type="component" value="Unassembled WGS sequence"/>
</dbReference>